<accession>A0ABN7W110</accession>
<dbReference type="Pfam" id="PF02399">
    <property type="entry name" value="Herpes_ori_bp"/>
    <property type="match status" value="1"/>
</dbReference>
<evidence type="ECO:0000313" key="3">
    <source>
        <dbReference type="Proteomes" id="UP000789901"/>
    </source>
</evidence>
<dbReference type="EMBL" id="CAJVQB010027138">
    <property type="protein sequence ID" value="CAG8810004.1"/>
    <property type="molecule type" value="Genomic_DNA"/>
</dbReference>
<reference evidence="2 3" key="1">
    <citation type="submission" date="2021-06" db="EMBL/GenBank/DDBJ databases">
        <authorList>
            <person name="Kallberg Y."/>
            <person name="Tangrot J."/>
            <person name="Rosling A."/>
        </authorList>
    </citation>
    <scope>NUCLEOTIDE SEQUENCE [LARGE SCALE GENOMIC DNA]</scope>
    <source>
        <strain evidence="2 3">120-4 pot B 10/14</strain>
    </source>
</reference>
<feature type="non-terminal residue" evidence="2">
    <location>
        <position position="1084"/>
    </location>
</feature>
<comment type="caution">
    <text evidence="2">The sequence shown here is derived from an EMBL/GenBank/DDBJ whole genome shotgun (WGS) entry which is preliminary data.</text>
</comment>
<feature type="domain" description="Replication origin-binding protein" evidence="1">
    <location>
        <begin position="244"/>
        <end position="426"/>
    </location>
</feature>
<gene>
    <name evidence="2" type="ORF">GMARGA_LOCUS25007</name>
</gene>
<sequence>MSLSSEAKKRLHESLQQQCLNQKSAEYNEAKKLFMGYIVINHPTEVYRMPNTHECIDGNQPLRLVIDIDARQKPDPTNSELPSLDDKKITRKDLLSRILVTCADTLHSTLGCMEPVKESQPIDDENALSRGANLVIAKYGWLQIGRIEKGFINFQAQYVKECPICDVKHDKDQLYGFIRKNGHFILKCYQQKQYKPEHKGLSFDKVSDKVESKEKPKWGLIERLPNAILNPRPLVKLSGKIINVKEMKDAPEAYPDFLSENLTTTLIRSPVASSKTKTLREILDSLAKNRADLPCFNWVSYRKTLSNETKAKVEILQNSGLRICHYQKNEGDLAIRDWDVIIVQVESTHHLNFYGKRSYVVILDENNTIMRQMSSGVHARESENAMRDLLKLPIHVISMDAFANESTLYFLRQYRGGDIRIFDNEYKPRKGETVKILYDPDKGSEAIRMGLKMLQKGKRVAFSMTSCKKARALANQASKLQKPDGSHILSRVYFGQMDGKQWQDDFADINATWSGLDCIVYTSTVEAGISFEISNHFDAVIGISNINTGVHAEAFAQMFYRVRDWPYHIISLYNKPNRDLIRAELSALRPGDLPTAIKGHREWNKIVDCYTLDSSPAVETYIEVEYQRRLSAKYFPEILCSLIANTGATLELISAEDAEKVNRNKVSHTIKNTEKKIKCADAESIANAPDISDIGGKDDIRDWGMNNDDWVKLCDKNFVEKYNNPEPLQYFRRLAYFRRQGSNATKAIKNLKIKEEMQWEDSHESMDLSSVDLHKFYSAKQWEAVHNLIQSIGFSDIDDTNILSGDDVAKTFKQSQEKIVKIREDALLLFGFKTRAKGTPDLNATIKFINAVMGNWCGYTIKSGATHVGSKGHQVWKKTYWIDCNPYGGAGFNNQEEVMARKLDNPEYCLIAPVLPSYKSKVIDKIQDLFDSIPITTDIAISKFSNEVCEKSSCNSIVEKSVTDLPQLSSIVLAQDQSNNSEQFSSITKTKIEIPKSLISLSSEFLIRNESDIDTLIFYLQKKFQISKEKLEQWRAKIAFEMRDNNNYWKKERESMSEADFLEHKRNFEAKMKVPTTPHKKELK</sequence>
<keyword evidence="3" id="KW-1185">Reference proteome</keyword>
<evidence type="ECO:0000313" key="2">
    <source>
        <dbReference type="EMBL" id="CAG8810004.1"/>
    </source>
</evidence>
<evidence type="ECO:0000259" key="1">
    <source>
        <dbReference type="Pfam" id="PF02399"/>
    </source>
</evidence>
<dbReference type="InterPro" id="IPR003450">
    <property type="entry name" value="Replication_origin-bd"/>
</dbReference>
<dbReference type="Proteomes" id="UP000789901">
    <property type="component" value="Unassembled WGS sequence"/>
</dbReference>
<proteinExistence type="predicted"/>
<protein>
    <submittedName>
        <fullName evidence="2">19407_t:CDS:1</fullName>
    </submittedName>
</protein>
<organism evidence="2 3">
    <name type="scientific">Gigaspora margarita</name>
    <dbReference type="NCBI Taxonomy" id="4874"/>
    <lineage>
        <taxon>Eukaryota</taxon>
        <taxon>Fungi</taxon>
        <taxon>Fungi incertae sedis</taxon>
        <taxon>Mucoromycota</taxon>
        <taxon>Glomeromycotina</taxon>
        <taxon>Glomeromycetes</taxon>
        <taxon>Diversisporales</taxon>
        <taxon>Gigasporaceae</taxon>
        <taxon>Gigaspora</taxon>
    </lineage>
</organism>
<name>A0ABN7W110_GIGMA</name>